<gene>
    <name evidence="1" type="ORF">BFC17_03355</name>
</gene>
<dbReference type="EMBL" id="MJIC01000015">
    <property type="protein sequence ID" value="OFI33311.1"/>
    <property type="molecule type" value="Genomic_DNA"/>
</dbReference>
<comment type="caution">
    <text evidence="1">The sequence shown here is derived from an EMBL/GenBank/DDBJ whole genome shotgun (WGS) entry which is preliminary data.</text>
</comment>
<dbReference type="Gene3D" id="3.40.50.10540">
    <property type="entry name" value="Crotonobetainyl-coa:carnitine coa-transferase, domain 1"/>
    <property type="match status" value="2"/>
</dbReference>
<evidence type="ECO:0000313" key="2">
    <source>
        <dbReference type="Proteomes" id="UP000176037"/>
    </source>
</evidence>
<evidence type="ECO:0000313" key="1">
    <source>
        <dbReference type="EMBL" id="OFI33311.1"/>
    </source>
</evidence>
<protein>
    <submittedName>
        <fullName evidence="1">CoA-transferase</fullName>
    </submittedName>
</protein>
<dbReference type="RefSeq" id="WP_070177687.1">
    <property type="nucleotide sequence ID" value="NZ_BMJR01000002.1"/>
</dbReference>
<dbReference type="InterPro" id="IPR003673">
    <property type="entry name" value="CoA-Trfase_fam_III"/>
</dbReference>
<dbReference type="OrthoDB" id="9058532at2"/>
<dbReference type="InterPro" id="IPR023606">
    <property type="entry name" value="CoA-Trfase_III_dom_1_sf"/>
</dbReference>
<dbReference type="PANTHER" id="PTHR48228:SF5">
    <property type="entry name" value="ALPHA-METHYLACYL-COA RACEMASE"/>
    <property type="match status" value="1"/>
</dbReference>
<dbReference type="STRING" id="1856405.BFC17_03355"/>
<dbReference type="InterPro" id="IPR044855">
    <property type="entry name" value="CoA-Trfase_III_dom3_sf"/>
</dbReference>
<dbReference type="InterPro" id="IPR050509">
    <property type="entry name" value="CoA-transferase_III"/>
</dbReference>
<dbReference type="Proteomes" id="UP000176037">
    <property type="component" value="Unassembled WGS sequence"/>
</dbReference>
<name>A0A1E8FBL3_9ALTE</name>
<accession>A0A1E8FBL3</accession>
<dbReference type="PANTHER" id="PTHR48228">
    <property type="entry name" value="SUCCINYL-COA--D-CITRAMALATE COA-TRANSFERASE"/>
    <property type="match status" value="1"/>
</dbReference>
<dbReference type="SUPFAM" id="SSF89796">
    <property type="entry name" value="CoA-transferase family III (CaiB/BaiF)"/>
    <property type="match status" value="1"/>
</dbReference>
<keyword evidence="1" id="KW-0808">Transferase</keyword>
<dbReference type="AlphaFoldDB" id="A0A1E8FBL3"/>
<keyword evidence="2" id="KW-1185">Reference proteome</keyword>
<dbReference type="Pfam" id="PF02515">
    <property type="entry name" value="CoA_transf_3"/>
    <property type="match status" value="1"/>
</dbReference>
<dbReference type="Gene3D" id="3.30.1540.10">
    <property type="entry name" value="formyl-coa transferase, domain 3"/>
    <property type="match status" value="1"/>
</dbReference>
<dbReference type="GO" id="GO:0016740">
    <property type="term" value="F:transferase activity"/>
    <property type="evidence" value="ECO:0007669"/>
    <property type="project" value="UniProtKB-KW"/>
</dbReference>
<proteinExistence type="predicted"/>
<sequence>MKLSGIKVVDLSQFLPGPHLSMMMADHGADVVMIEPPTGEPTRAVGLKTDGESIWFRNIGRGKKSLSLNLKHPEAKEALLKLMDSADVVIEAFRPGVVDRLGIGYDVVSARNPGVVYCSISAYGQTGPKRLNAAHDLSIQADSGLVAVNEGADGEPASPGVPCADMASSLMALSGILMALYARHTSGKGDYLDISMQDTLVAWTPNVMGPVFAENRAPVVKDERSWGGSAMYQVYKTKDGRHLTLGGSETKFAYNLLVALNREDLYPLCQELPGPVQRPVVEFFKETFLTKTLAEWTEWFKDVNVCWAPVRDLYEAMQEEHLAVREMVVKDSEGKSHLGVPIKFAQEPGKPDFARPKQGEHNTELLADLGYDDAAIAKMVEEGGVIS</sequence>
<organism evidence="1 2">
    <name type="scientific">Alteromonas lipolytica</name>
    <dbReference type="NCBI Taxonomy" id="1856405"/>
    <lineage>
        <taxon>Bacteria</taxon>
        <taxon>Pseudomonadati</taxon>
        <taxon>Pseudomonadota</taxon>
        <taxon>Gammaproteobacteria</taxon>
        <taxon>Alteromonadales</taxon>
        <taxon>Alteromonadaceae</taxon>
        <taxon>Alteromonas/Salinimonas group</taxon>
        <taxon>Alteromonas</taxon>
    </lineage>
</organism>
<reference evidence="1 2" key="1">
    <citation type="submission" date="2016-09" db="EMBL/GenBank/DDBJ databases">
        <title>Alteromonas lipolytica, a new species isolated from sea water.</title>
        <authorList>
            <person name="Wu Y.-H."/>
            <person name="Cheng H."/>
            <person name="Xu X.-W."/>
        </authorList>
    </citation>
    <scope>NUCLEOTIDE SEQUENCE [LARGE SCALE GENOMIC DNA]</scope>
    <source>
        <strain evidence="1 2">JW12</strain>
    </source>
</reference>